<dbReference type="GO" id="GO:0045148">
    <property type="term" value="F:tripeptide aminopeptidase activity"/>
    <property type="evidence" value="ECO:0007669"/>
    <property type="project" value="UniProtKB-UniRule"/>
</dbReference>
<evidence type="ECO:0000313" key="11">
    <source>
        <dbReference type="EMBL" id="SCC26420.1"/>
    </source>
</evidence>
<evidence type="ECO:0000256" key="3">
    <source>
        <dbReference type="ARBA" id="ARBA00022723"/>
    </source>
</evidence>
<keyword evidence="5 9" id="KW-0862">Zinc</keyword>
<keyword evidence="6" id="KW-0482">Metalloprotease</keyword>
<dbReference type="Gene3D" id="3.30.70.360">
    <property type="match status" value="1"/>
</dbReference>
<dbReference type="NCBIfam" id="NF009920">
    <property type="entry name" value="PRK13381.1"/>
    <property type="match status" value="1"/>
</dbReference>
<gene>
    <name evidence="11" type="ORF">GA0116948_10573</name>
</gene>
<evidence type="ECO:0000256" key="1">
    <source>
        <dbReference type="ARBA" id="ARBA00009692"/>
    </source>
</evidence>
<dbReference type="Proteomes" id="UP000242818">
    <property type="component" value="Unassembled WGS sequence"/>
</dbReference>
<dbReference type="InterPro" id="IPR036264">
    <property type="entry name" value="Bact_exopeptidase_dim_dom"/>
</dbReference>
<dbReference type="GO" id="GO:0006518">
    <property type="term" value="P:peptide metabolic process"/>
    <property type="evidence" value="ECO:0007669"/>
    <property type="project" value="InterPro"/>
</dbReference>
<dbReference type="NCBIfam" id="TIGR01882">
    <property type="entry name" value="peptidase-T"/>
    <property type="match status" value="1"/>
</dbReference>
<feature type="binding site" evidence="9">
    <location>
        <position position="222"/>
    </location>
    <ligand>
        <name>Zn(2+)</name>
        <dbReference type="ChEBI" id="CHEBI:29105"/>
        <label>1</label>
    </ligand>
</feature>
<sequence length="434" mass="48100">MRYAYPINYRVSIRYNFTIMFENYAYTVAERFLRYVQIDTQSDPLSESFPSTEKQKDLGRLLVAELQALGIVDAHLDEWGYVYATLPGNTPKKVPVICFCSHMDTSSDCSGAQVKPIVHHHYAGQDIVLPDDPAQVIRTADHPYLLQKTGDDIITASGLTLLGADDKAGVAAIMDATCFLLQHPEVKHGDIRILFTPDEEVGRGVNHLDMQKLGAQFGYTLDGGELGSLEDENFSADGAKIVIEGVSVHPGTAKGRLVSAIKIAAEVLAALPADSRSPETTEGREGFIHPVRVEGVVERAEIDFIIRDFDTPALQEHADFLRSVLNKVMTRYPTARATLQVKEQYRNMKEILDQYPQVVEYASIAMRKAMIAPVNLPIRGGTDGSRLSFMGLPCPNIFTGEMALHGKQEYVSIQDMQKAVQTIVYLAQTWEAHL</sequence>
<keyword evidence="4" id="KW-0378">Hydrolase</keyword>
<keyword evidence="3 9" id="KW-0479">Metal-binding</keyword>
<keyword evidence="12" id="KW-1185">Reference proteome</keyword>
<dbReference type="PIRSF" id="PIRSF037215">
    <property type="entry name" value="Peptidase_M20B"/>
    <property type="match status" value="1"/>
</dbReference>
<comment type="similarity">
    <text evidence="1">Belongs to the peptidase M20B family.</text>
</comment>
<dbReference type="PANTHER" id="PTHR42994">
    <property type="entry name" value="PEPTIDASE T"/>
    <property type="match status" value="1"/>
</dbReference>
<evidence type="ECO:0000313" key="12">
    <source>
        <dbReference type="Proteomes" id="UP000242818"/>
    </source>
</evidence>
<dbReference type="PROSITE" id="PS00759">
    <property type="entry name" value="ARGE_DAPE_CPG2_2"/>
    <property type="match status" value="1"/>
</dbReference>
<dbReference type="Gene3D" id="3.40.630.10">
    <property type="entry name" value="Zn peptidases"/>
    <property type="match status" value="1"/>
</dbReference>
<feature type="active site" evidence="8">
    <location>
        <position position="104"/>
    </location>
</feature>
<dbReference type="Pfam" id="PF07687">
    <property type="entry name" value="M20_dimer"/>
    <property type="match status" value="1"/>
</dbReference>
<evidence type="ECO:0000256" key="4">
    <source>
        <dbReference type="ARBA" id="ARBA00022801"/>
    </source>
</evidence>
<dbReference type="GO" id="GO:0008237">
    <property type="term" value="F:metallopeptidase activity"/>
    <property type="evidence" value="ECO:0007669"/>
    <property type="project" value="UniProtKB-KW"/>
</dbReference>
<evidence type="ECO:0000256" key="8">
    <source>
        <dbReference type="PIRSR" id="PIRSR037215-1"/>
    </source>
</evidence>
<dbReference type="NCBIfam" id="NF003976">
    <property type="entry name" value="PRK05469.1"/>
    <property type="match status" value="1"/>
</dbReference>
<dbReference type="AlphaFoldDB" id="A0A1C4D5C1"/>
<dbReference type="Pfam" id="PF01546">
    <property type="entry name" value="Peptidase_M20"/>
    <property type="match status" value="1"/>
</dbReference>
<reference evidence="11 12" key="1">
    <citation type="submission" date="2016-08" db="EMBL/GenBank/DDBJ databases">
        <authorList>
            <person name="Seilhamer J.J."/>
        </authorList>
    </citation>
    <scope>NUCLEOTIDE SEQUENCE [LARGE SCALE GENOMIC DNA]</scope>
    <source>
        <strain evidence="11 12">A37T2</strain>
    </source>
</reference>
<keyword evidence="11" id="KW-0031">Aminopeptidase</keyword>
<dbReference type="InterPro" id="IPR010161">
    <property type="entry name" value="Peptidase_M20B"/>
</dbReference>
<dbReference type="GO" id="GO:0006508">
    <property type="term" value="P:proteolysis"/>
    <property type="evidence" value="ECO:0007669"/>
    <property type="project" value="UniProtKB-UniRule"/>
</dbReference>
<dbReference type="SUPFAM" id="SSF53187">
    <property type="entry name" value="Zn-dependent exopeptidases"/>
    <property type="match status" value="1"/>
</dbReference>
<evidence type="ECO:0000256" key="6">
    <source>
        <dbReference type="ARBA" id="ARBA00023049"/>
    </source>
</evidence>
<feature type="binding site" evidence="9">
    <location>
        <position position="102"/>
    </location>
    <ligand>
        <name>Zn(2+)</name>
        <dbReference type="ChEBI" id="CHEBI:29105"/>
        <label>1</label>
    </ligand>
</feature>
<proteinExistence type="inferred from homology"/>
<dbReference type="SUPFAM" id="SSF55031">
    <property type="entry name" value="Bacterial exopeptidase dimerisation domain"/>
    <property type="match status" value="1"/>
</dbReference>
<evidence type="ECO:0000256" key="2">
    <source>
        <dbReference type="ARBA" id="ARBA00022670"/>
    </source>
</evidence>
<name>A0A1C4D5C1_9BACT</name>
<organism evidence="11 12">
    <name type="scientific">Chitinophaga costaii</name>
    <dbReference type="NCBI Taxonomy" id="1335309"/>
    <lineage>
        <taxon>Bacteria</taxon>
        <taxon>Pseudomonadati</taxon>
        <taxon>Bacteroidota</taxon>
        <taxon>Chitinophagia</taxon>
        <taxon>Chitinophagales</taxon>
        <taxon>Chitinophagaceae</taxon>
        <taxon>Chitinophaga</taxon>
    </lineage>
</organism>
<dbReference type="PANTHER" id="PTHR42994:SF1">
    <property type="entry name" value="PEPTIDASE T"/>
    <property type="match status" value="1"/>
</dbReference>
<dbReference type="InterPro" id="IPR011650">
    <property type="entry name" value="Peptidase_M20_dimer"/>
</dbReference>
<dbReference type="CDD" id="cd03892">
    <property type="entry name" value="M20_peptT"/>
    <property type="match status" value="1"/>
</dbReference>
<dbReference type="EMBL" id="FMAR01000005">
    <property type="protein sequence ID" value="SCC26420.1"/>
    <property type="molecule type" value="Genomic_DNA"/>
</dbReference>
<accession>A0A1C4D5C1</accession>
<dbReference type="STRING" id="1335309.GA0116948_10573"/>
<dbReference type="EC" id="3.4.11.4" evidence="7"/>
<dbReference type="InterPro" id="IPR001261">
    <property type="entry name" value="ArgE/DapE_CS"/>
</dbReference>
<comment type="cofactor">
    <cofactor evidence="9">
        <name>Zn(2+)</name>
        <dbReference type="ChEBI" id="CHEBI:29105"/>
    </cofactor>
    <text evidence="9">Binds 2 Zn(2+) ions per subunit.</text>
</comment>
<feature type="binding site" evidence="9">
    <location>
        <position position="165"/>
    </location>
    <ligand>
        <name>Zn(2+)</name>
        <dbReference type="ChEBI" id="CHEBI:29105"/>
        <label>1</label>
    </ligand>
</feature>
<evidence type="ECO:0000256" key="7">
    <source>
        <dbReference type="NCBIfam" id="TIGR01882"/>
    </source>
</evidence>
<dbReference type="InterPro" id="IPR002933">
    <property type="entry name" value="Peptidase_M20"/>
</dbReference>
<keyword evidence="2" id="KW-0645">Protease</keyword>
<evidence type="ECO:0000259" key="10">
    <source>
        <dbReference type="Pfam" id="PF07687"/>
    </source>
</evidence>
<feature type="binding site" evidence="9">
    <location>
        <position position="165"/>
    </location>
    <ligand>
        <name>Zn(2+)</name>
        <dbReference type="ChEBI" id="CHEBI:29105"/>
        <label>2</label>
    </ligand>
</feature>
<feature type="binding site" evidence="9">
    <location>
        <position position="200"/>
    </location>
    <ligand>
        <name>Zn(2+)</name>
        <dbReference type="ChEBI" id="CHEBI:29105"/>
        <label>2</label>
    </ligand>
</feature>
<feature type="active site" description="Proton acceptor" evidence="8">
    <location>
        <position position="199"/>
    </location>
</feature>
<dbReference type="GO" id="GO:0005829">
    <property type="term" value="C:cytosol"/>
    <property type="evidence" value="ECO:0007669"/>
    <property type="project" value="TreeGrafter"/>
</dbReference>
<evidence type="ECO:0000256" key="5">
    <source>
        <dbReference type="ARBA" id="ARBA00022833"/>
    </source>
</evidence>
<feature type="binding site" evidence="9">
    <location>
        <position position="405"/>
    </location>
    <ligand>
        <name>Zn(2+)</name>
        <dbReference type="ChEBI" id="CHEBI:29105"/>
        <label>2</label>
    </ligand>
</feature>
<protein>
    <recommendedName>
        <fullName evidence="7">Peptidase T</fullName>
        <ecNumber evidence="7">3.4.11.4</ecNumber>
    </recommendedName>
</protein>
<feature type="domain" description="Peptidase M20 dimerisation" evidence="10">
    <location>
        <begin position="233"/>
        <end position="328"/>
    </location>
</feature>
<evidence type="ECO:0000256" key="9">
    <source>
        <dbReference type="PIRSR" id="PIRSR037215-2"/>
    </source>
</evidence>
<dbReference type="GO" id="GO:0008270">
    <property type="term" value="F:zinc ion binding"/>
    <property type="evidence" value="ECO:0007669"/>
    <property type="project" value="InterPro"/>
</dbReference>